<name>A0A081BNT3_9BACT</name>
<dbReference type="GO" id="GO:0008758">
    <property type="term" value="F:UDP-2,3-diacylglucosamine hydrolase activity"/>
    <property type="evidence" value="ECO:0007669"/>
    <property type="project" value="TreeGrafter"/>
</dbReference>
<evidence type="ECO:0000259" key="3">
    <source>
        <dbReference type="Pfam" id="PF00149"/>
    </source>
</evidence>
<keyword evidence="1" id="KW-0479">Metal-binding</keyword>
<keyword evidence="2" id="KW-0378">Hydrolase</keyword>
<dbReference type="PANTHER" id="PTHR31302">
    <property type="entry name" value="TRANSMEMBRANE PROTEIN WITH METALLOPHOSPHOESTERASE DOMAIN-RELATED"/>
    <property type="match status" value="1"/>
</dbReference>
<accession>A0A081BNT3</accession>
<feature type="domain" description="Calcineurin-like phosphoesterase" evidence="3">
    <location>
        <begin position="86"/>
        <end position="247"/>
    </location>
</feature>
<dbReference type="PANTHER" id="PTHR31302:SF31">
    <property type="entry name" value="PHOSPHODIESTERASE YAEI"/>
    <property type="match status" value="1"/>
</dbReference>
<dbReference type="EMBL" id="DF820458">
    <property type="protein sequence ID" value="GAK52049.1"/>
    <property type="molecule type" value="Genomic_DNA"/>
</dbReference>
<dbReference type="AlphaFoldDB" id="A0A081BNT3"/>
<sequence>MQRILAHVKPERRDKELIYNPTYPIFWQRSMHFETIEQALSIFIPWVTPVLKLSGLYQRGARNAIDVQITPLTVVDPQLPAGFDGFRLLFMSDLHIDGNDALIEPLCALLDTVDADVCLLGGDYRFRMHGNLRKVMDRFREIVPHIHAKEGILGILGNHDSWEMIKPMERLGIVMLINESVDIERNGERIWILGVDDPHFYKCDDYHKANRAIPEQAFRILLAHSTNILAKFSDEPVSFCLCGHTHAGQIQLPIFGPIITHSHFKGEFIYGRWQYRHISGYTSSGAGTSGVNVRYNTRSELALITLRRQ</sequence>
<dbReference type="STRING" id="1499966.U14_03296"/>
<evidence type="ECO:0000313" key="5">
    <source>
        <dbReference type="Proteomes" id="UP000030700"/>
    </source>
</evidence>
<dbReference type="GO" id="GO:0009245">
    <property type="term" value="P:lipid A biosynthetic process"/>
    <property type="evidence" value="ECO:0007669"/>
    <property type="project" value="TreeGrafter"/>
</dbReference>
<dbReference type="InterPro" id="IPR051158">
    <property type="entry name" value="Metallophosphoesterase_sf"/>
</dbReference>
<dbReference type="InterPro" id="IPR029052">
    <property type="entry name" value="Metallo-depent_PP-like"/>
</dbReference>
<dbReference type="GO" id="GO:0016020">
    <property type="term" value="C:membrane"/>
    <property type="evidence" value="ECO:0007669"/>
    <property type="project" value="GOC"/>
</dbReference>
<evidence type="ECO:0000313" key="4">
    <source>
        <dbReference type="EMBL" id="GAK52049.1"/>
    </source>
</evidence>
<dbReference type="InterPro" id="IPR004843">
    <property type="entry name" value="Calcineurin-like_PHP"/>
</dbReference>
<dbReference type="Gene3D" id="3.60.21.10">
    <property type="match status" value="1"/>
</dbReference>
<dbReference type="HOGENOM" id="CLU_025443_3_0_0"/>
<dbReference type="GO" id="GO:0046872">
    <property type="term" value="F:metal ion binding"/>
    <property type="evidence" value="ECO:0007669"/>
    <property type="project" value="UniProtKB-KW"/>
</dbReference>
<evidence type="ECO:0000256" key="2">
    <source>
        <dbReference type="ARBA" id="ARBA00022801"/>
    </source>
</evidence>
<dbReference type="Proteomes" id="UP000030700">
    <property type="component" value="Unassembled WGS sequence"/>
</dbReference>
<organism evidence="4">
    <name type="scientific">Candidatus Moduliflexus flocculans</name>
    <dbReference type="NCBI Taxonomy" id="1499966"/>
    <lineage>
        <taxon>Bacteria</taxon>
        <taxon>Candidatus Moduliflexota</taxon>
        <taxon>Candidatus Moduliflexia</taxon>
        <taxon>Candidatus Moduliflexales</taxon>
        <taxon>Candidatus Moduliflexaceae</taxon>
    </lineage>
</organism>
<keyword evidence="5" id="KW-1185">Reference proteome</keyword>
<proteinExistence type="predicted"/>
<protein>
    <submittedName>
        <fullName evidence="4">Putative Ser/Thr phosphatase-family protein</fullName>
    </submittedName>
</protein>
<gene>
    <name evidence="4" type="ORF">U14_03296</name>
</gene>
<dbReference type="Pfam" id="PF00149">
    <property type="entry name" value="Metallophos"/>
    <property type="match status" value="1"/>
</dbReference>
<evidence type="ECO:0000256" key="1">
    <source>
        <dbReference type="ARBA" id="ARBA00022723"/>
    </source>
</evidence>
<dbReference type="SUPFAM" id="SSF56300">
    <property type="entry name" value="Metallo-dependent phosphatases"/>
    <property type="match status" value="1"/>
</dbReference>
<reference evidence="4" key="1">
    <citation type="journal article" date="2015" name="PeerJ">
        <title>First genomic representation of candidate bacterial phylum KSB3 points to enhanced environmental sensing as a trigger of wastewater bulking.</title>
        <authorList>
            <person name="Sekiguchi Y."/>
            <person name="Ohashi A."/>
            <person name="Parks D.H."/>
            <person name="Yamauchi T."/>
            <person name="Tyson G.W."/>
            <person name="Hugenholtz P."/>
        </authorList>
    </citation>
    <scope>NUCLEOTIDE SEQUENCE [LARGE SCALE GENOMIC DNA]</scope>
</reference>